<dbReference type="InterPro" id="IPR043502">
    <property type="entry name" value="DNA/RNA_pol_sf"/>
</dbReference>
<organism evidence="9 10">
    <name type="scientific">Trifolium medium</name>
    <dbReference type="NCBI Taxonomy" id="97028"/>
    <lineage>
        <taxon>Eukaryota</taxon>
        <taxon>Viridiplantae</taxon>
        <taxon>Streptophyta</taxon>
        <taxon>Embryophyta</taxon>
        <taxon>Tracheophyta</taxon>
        <taxon>Spermatophyta</taxon>
        <taxon>Magnoliopsida</taxon>
        <taxon>eudicotyledons</taxon>
        <taxon>Gunneridae</taxon>
        <taxon>Pentapetalae</taxon>
        <taxon>rosids</taxon>
        <taxon>fabids</taxon>
        <taxon>Fabales</taxon>
        <taxon>Fabaceae</taxon>
        <taxon>Papilionoideae</taxon>
        <taxon>50 kb inversion clade</taxon>
        <taxon>NPAAA clade</taxon>
        <taxon>Hologalegina</taxon>
        <taxon>IRL clade</taxon>
        <taxon>Trifolieae</taxon>
        <taxon>Trifolium</taxon>
    </lineage>
</organism>
<keyword evidence="3" id="KW-0548">Nucleotidyltransferase</keyword>
<dbReference type="Pfam" id="PF00078">
    <property type="entry name" value="RVT_1"/>
    <property type="match status" value="1"/>
</dbReference>
<dbReference type="EMBL" id="LXQA010035921">
    <property type="protein sequence ID" value="MCH97785.1"/>
    <property type="molecule type" value="Genomic_DNA"/>
</dbReference>
<dbReference type="GO" id="GO:0003964">
    <property type="term" value="F:RNA-directed DNA polymerase activity"/>
    <property type="evidence" value="ECO:0007669"/>
    <property type="project" value="UniProtKB-KW"/>
</dbReference>
<evidence type="ECO:0000259" key="8">
    <source>
        <dbReference type="PROSITE" id="PS50878"/>
    </source>
</evidence>
<dbReference type="AlphaFoldDB" id="A0A392NF60"/>
<dbReference type="PROSITE" id="PS50878">
    <property type="entry name" value="RT_POL"/>
    <property type="match status" value="1"/>
</dbReference>
<keyword evidence="4" id="KW-0540">Nuclease</keyword>
<dbReference type="GO" id="GO:0004519">
    <property type="term" value="F:endonuclease activity"/>
    <property type="evidence" value="ECO:0007669"/>
    <property type="project" value="UniProtKB-KW"/>
</dbReference>
<gene>
    <name evidence="9" type="ORF">A2U01_0018781</name>
</gene>
<sequence length="351" mass="39558">MLHSTTNTTHIIPSDAHLIDSLHPDLQSVLQPYLHLFTLPQGLPPPRPHDHHIHLTPAANPVNIKPYRYPHYQKEAMTNIIVDMLKEGLIQPSTSPYSSPVLLVKKKDGSWRFCVDYRALNAITIKDRFPIPTIDELIDELHGSAVFTKIDLRSGYHQIRLAPEDIPKTGFRTLDGHYEFLVMPFGLTNAPSTFQAAMNDLLRPFLRKFALVFFDDILVYSPNWHDHLLHLQQVLQSLSDNQFYAKLSKCQFGVSSVEYLGHIISVEGVRADPSKLQAMVSWPVPKNITALRAFLGLTGFYRRFVLNYATIASPLTDLLKANSFVWSEAASAAFTTLKAAMANLPLLTLPN</sequence>
<reference evidence="9 10" key="1">
    <citation type="journal article" date="2018" name="Front. Plant Sci.">
        <title>Red Clover (Trifolium pratense) and Zigzag Clover (T. medium) - A Picture of Genomic Similarities and Differences.</title>
        <authorList>
            <person name="Dluhosova J."/>
            <person name="Istvanek J."/>
            <person name="Nedelnik J."/>
            <person name="Repkova J."/>
        </authorList>
    </citation>
    <scope>NUCLEOTIDE SEQUENCE [LARGE SCALE GENOMIC DNA]</scope>
    <source>
        <strain evidence="10">cv. 10/8</strain>
        <tissue evidence="9">Leaf</tissue>
    </source>
</reference>
<dbReference type="CDD" id="cd01647">
    <property type="entry name" value="RT_LTR"/>
    <property type="match status" value="1"/>
</dbReference>
<keyword evidence="5" id="KW-0255">Endonuclease</keyword>
<dbReference type="PANTHER" id="PTHR24559">
    <property type="entry name" value="TRANSPOSON TY3-I GAG-POL POLYPROTEIN"/>
    <property type="match status" value="1"/>
</dbReference>
<dbReference type="Proteomes" id="UP000265520">
    <property type="component" value="Unassembled WGS sequence"/>
</dbReference>
<dbReference type="FunFam" id="3.10.10.10:FF:000007">
    <property type="entry name" value="Retrovirus-related Pol polyprotein from transposon 17.6-like Protein"/>
    <property type="match status" value="1"/>
</dbReference>
<evidence type="ECO:0000256" key="2">
    <source>
        <dbReference type="ARBA" id="ARBA00022679"/>
    </source>
</evidence>
<accession>A0A392NF60</accession>
<comment type="caution">
    <text evidence="9">The sequence shown here is derived from an EMBL/GenBank/DDBJ whole genome shotgun (WGS) entry which is preliminary data.</text>
</comment>
<name>A0A392NF60_9FABA</name>
<dbReference type="InterPro" id="IPR000477">
    <property type="entry name" value="RT_dom"/>
</dbReference>
<dbReference type="GO" id="GO:0006508">
    <property type="term" value="P:proteolysis"/>
    <property type="evidence" value="ECO:0007669"/>
    <property type="project" value="UniProtKB-KW"/>
</dbReference>
<dbReference type="GO" id="GO:0008233">
    <property type="term" value="F:peptidase activity"/>
    <property type="evidence" value="ECO:0007669"/>
    <property type="project" value="UniProtKB-KW"/>
</dbReference>
<evidence type="ECO:0000256" key="3">
    <source>
        <dbReference type="ARBA" id="ARBA00022695"/>
    </source>
</evidence>
<evidence type="ECO:0000256" key="5">
    <source>
        <dbReference type="ARBA" id="ARBA00022759"/>
    </source>
</evidence>
<evidence type="ECO:0000256" key="7">
    <source>
        <dbReference type="ARBA" id="ARBA00022918"/>
    </source>
</evidence>
<keyword evidence="10" id="KW-1185">Reference proteome</keyword>
<dbReference type="InterPro" id="IPR043128">
    <property type="entry name" value="Rev_trsase/Diguanyl_cyclase"/>
</dbReference>
<evidence type="ECO:0000256" key="4">
    <source>
        <dbReference type="ARBA" id="ARBA00022722"/>
    </source>
</evidence>
<keyword evidence="7" id="KW-0695">RNA-directed DNA polymerase</keyword>
<feature type="non-terminal residue" evidence="9">
    <location>
        <position position="351"/>
    </location>
</feature>
<dbReference type="PANTHER" id="PTHR24559:SF434">
    <property type="entry name" value="RNA-DIRECTED DNA POLYMERASE HOMOLOG"/>
    <property type="match status" value="1"/>
</dbReference>
<evidence type="ECO:0000313" key="10">
    <source>
        <dbReference type="Proteomes" id="UP000265520"/>
    </source>
</evidence>
<dbReference type="SUPFAM" id="SSF56672">
    <property type="entry name" value="DNA/RNA polymerases"/>
    <property type="match status" value="1"/>
</dbReference>
<evidence type="ECO:0000256" key="6">
    <source>
        <dbReference type="ARBA" id="ARBA00022801"/>
    </source>
</evidence>
<feature type="domain" description="Reverse transcriptase" evidence="8">
    <location>
        <begin position="85"/>
        <end position="264"/>
    </location>
</feature>
<dbReference type="InterPro" id="IPR053134">
    <property type="entry name" value="RNA-dir_DNA_polymerase"/>
</dbReference>
<dbReference type="FunFam" id="3.30.70.270:FF:000020">
    <property type="entry name" value="Transposon Tf2-6 polyprotein-like Protein"/>
    <property type="match status" value="1"/>
</dbReference>
<evidence type="ECO:0000313" key="9">
    <source>
        <dbReference type="EMBL" id="MCH97785.1"/>
    </source>
</evidence>
<dbReference type="Gene3D" id="3.10.10.10">
    <property type="entry name" value="HIV Type 1 Reverse Transcriptase, subunit A, domain 1"/>
    <property type="match status" value="1"/>
</dbReference>
<proteinExistence type="predicted"/>
<keyword evidence="2" id="KW-0808">Transferase</keyword>
<dbReference type="FunFam" id="3.10.10.10:FF:000002">
    <property type="entry name" value="Retrovirus-related Pol polyprotein from transposon 17.6-like protein"/>
    <property type="match status" value="1"/>
</dbReference>
<keyword evidence="1" id="KW-0645">Protease</keyword>
<evidence type="ECO:0000256" key="1">
    <source>
        <dbReference type="ARBA" id="ARBA00022670"/>
    </source>
</evidence>
<dbReference type="Gene3D" id="3.30.70.270">
    <property type="match status" value="2"/>
</dbReference>
<protein>
    <submittedName>
        <fullName evidence="9">Transposon Tf2-1 polyprotein</fullName>
    </submittedName>
</protein>
<keyword evidence="6" id="KW-0378">Hydrolase</keyword>